<evidence type="ECO:0000259" key="2">
    <source>
        <dbReference type="Pfam" id="PF04426"/>
    </source>
</evidence>
<comment type="caution">
    <text evidence="3">The sequence shown here is derived from an EMBL/GenBank/DDBJ whole genome shotgun (WGS) entry which is preliminary data.</text>
</comment>
<dbReference type="GO" id="GO:0016874">
    <property type="term" value="F:ligase activity"/>
    <property type="evidence" value="ECO:0007669"/>
    <property type="project" value="UniProtKB-KW"/>
</dbReference>
<evidence type="ECO:0000313" key="4">
    <source>
        <dbReference type="Proteomes" id="UP000189274"/>
    </source>
</evidence>
<dbReference type="Proteomes" id="UP000189274">
    <property type="component" value="Unassembled WGS sequence"/>
</dbReference>
<name>A0A1V2LQG0_PICKU</name>
<keyword evidence="3" id="KW-0436">Ligase</keyword>
<gene>
    <name evidence="3" type="ORF">BOH78_1513</name>
</gene>
<dbReference type="Pfam" id="PF04426">
    <property type="entry name" value="Bul1_C"/>
    <property type="match status" value="1"/>
</dbReference>
<dbReference type="EMBL" id="MQVM01000005">
    <property type="protein sequence ID" value="ONH75851.1"/>
    <property type="molecule type" value="Genomic_DNA"/>
</dbReference>
<protein>
    <submittedName>
        <fullName evidence="3">Ubiquitin ligase-binding protein BUL2</fullName>
    </submittedName>
</protein>
<dbReference type="InterPro" id="IPR007519">
    <property type="entry name" value="Bul1_N"/>
</dbReference>
<evidence type="ECO:0000313" key="3">
    <source>
        <dbReference type="EMBL" id="ONH75851.1"/>
    </source>
</evidence>
<sequence length="730" mass="83094">MTINDNADYPLYANKSTQADVKLMPDTDSTDDVSSVLEEILPSFHMHNDVFYKTILDNSNENEEDDDANLPEYTSDVETMIEGNDSNDREIGDPINNPSLILLNNVDKLPRVNVNVSIKVVLTKKQPRIGELPEKESPLVEYGPGDKVTGYVLVKSNNKEPVRFESFHVSLEGVVKVPKIQADSTKKILSYPFLIMHDLNASYHEGHIPMTAYGEDRVLQADPTDNSLIGFKNRTIVPNLTHKKFFTFRLPYNLLDTTCPDNISEHLNLLPSYGLDEEISRLIEVNRNVDPALKYRRFENLPDSPILVNDLAPNGQSISYFIKVQIVGRTSIVKKVKAQIPKDVSSRYSIFNVKKCYLRVKAIREGLTNNLINAMSDGAIINSYRTCEQIAYFEEYVIKSLQRLKTRAQLITAGIKDKVKQDEYIASLESDETKKAKHLNKTTNLNQNIIRCNNHYYLNHDKVEISKDIFGRSGGSIYIKASMPSDSHINSIKSHLLHGKSENRPIMNRNYSLPLSHTTFNSTLALSSVRSSPNFNEFADQDVQFIELDLQYRGKLGRFELPSSININSVIKAVNVSSVNCIPFNIDGEFLMDDQLHAHVLPSLRANFKTYGDEVDMLRDRKVLVGKELRNSIEAIKNLTIVETPVSKVEFSPEVVDLTKEWRYEEETKCYKASIRVPLELNSKLLRRSSVHLLPTFESCLVSQFYLVYFTLSIKKSKKYITFKFPIKVV</sequence>
<dbReference type="InterPro" id="IPR022794">
    <property type="entry name" value="Bul1_C"/>
</dbReference>
<feature type="domain" description="Bul1 N-terminal" evidence="1">
    <location>
        <begin position="61"/>
        <end position="424"/>
    </location>
</feature>
<proteinExistence type="predicted"/>
<organism evidence="3 4">
    <name type="scientific">Pichia kudriavzevii</name>
    <name type="common">Yeast</name>
    <name type="synonym">Issatchenkia orientalis</name>
    <dbReference type="NCBI Taxonomy" id="4909"/>
    <lineage>
        <taxon>Eukaryota</taxon>
        <taxon>Fungi</taxon>
        <taxon>Dikarya</taxon>
        <taxon>Ascomycota</taxon>
        <taxon>Saccharomycotina</taxon>
        <taxon>Pichiomycetes</taxon>
        <taxon>Pichiales</taxon>
        <taxon>Pichiaceae</taxon>
        <taxon>Pichia</taxon>
    </lineage>
</organism>
<dbReference type="PANTHER" id="PTHR31904">
    <property type="entry name" value="BYPASS OF STOP CODON PROTEIN 5-RELATED"/>
    <property type="match status" value="1"/>
</dbReference>
<dbReference type="PANTHER" id="PTHR31904:SF1">
    <property type="entry name" value="BYPASS OF STOP CODON PROTEIN 5-RELATED"/>
    <property type="match status" value="1"/>
</dbReference>
<reference evidence="4" key="1">
    <citation type="journal article" date="2017" name="Genome Announc.">
        <title>Genome sequences of Cyberlindnera fabianii 65, Pichia kudriavzevii 129, and Saccharomyces cerevisiae 131 isolated from fermented masau fruits in Zimbabwe.</title>
        <authorList>
            <person name="van Rijswijck I.M.H."/>
            <person name="Derks M.F.L."/>
            <person name="Abee T."/>
            <person name="de Ridder D."/>
            <person name="Smid E.J."/>
        </authorList>
    </citation>
    <scope>NUCLEOTIDE SEQUENCE [LARGE SCALE GENOMIC DNA]</scope>
    <source>
        <strain evidence="4">129</strain>
    </source>
</reference>
<dbReference type="Pfam" id="PF04425">
    <property type="entry name" value="Bul1_N"/>
    <property type="match status" value="1"/>
</dbReference>
<evidence type="ECO:0000259" key="1">
    <source>
        <dbReference type="Pfam" id="PF04425"/>
    </source>
</evidence>
<dbReference type="InterPro" id="IPR039634">
    <property type="entry name" value="Bul1-like"/>
</dbReference>
<dbReference type="VEuPathDB" id="FungiDB:C5L36_0C06570"/>
<feature type="domain" description="Bul1 C-terminal" evidence="2">
    <location>
        <begin position="653"/>
        <end position="729"/>
    </location>
</feature>
<accession>A0A1V2LQG0</accession>
<dbReference type="AlphaFoldDB" id="A0A1V2LQG0"/>